<feature type="compositionally biased region" description="Basic and acidic residues" evidence="1">
    <location>
        <begin position="394"/>
        <end position="403"/>
    </location>
</feature>
<gene>
    <name evidence="2" type="ORF">AAG570_013265</name>
</gene>
<organism evidence="2 3">
    <name type="scientific">Ranatra chinensis</name>
    <dbReference type="NCBI Taxonomy" id="642074"/>
    <lineage>
        <taxon>Eukaryota</taxon>
        <taxon>Metazoa</taxon>
        <taxon>Ecdysozoa</taxon>
        <taxon>Arthropoda</taxon>
        <taxon>Hexapoda</taxon>
        <taxon>Insecta</taxon>
        <taxon>Pterygota</taxon>
        <taxon>Neoptera</taxon>
        <taxon>Paraneoptera</taxon>
        <taxon>Hemiptera</taxon>
        <taxon>Heteroptera</taxon>
        <taxon>Panheteroptera</taxon>
        <taxon>Nepomorpha</taxon>
        <taxon>Nepidae</taxon>
        <taxon>Ranatrinae</taxon>
        <taxon>Ranatra</taxon>
    </lineage>
</organism>
<name>A0ABD0YUT5_9HEMI</name>
<dbReference type="InterPro" id="IPR021109">
    <property type="entry name" value="Peptidase_aspartic_dom_sf"/>
</dbReference>
<evidence type="ECO:0000313" key="2">
    <source>
        <dbReference type="EMBL" id="KAL1130327.1"/>
    </source>
</evidence>
<proteinExistence type="predicted"/>
<keyword evidence="3" id="KW-1185">Reference proteome</keyword>
<dbReference type="AlphaFoldDB" id="A0ABD0YUT5"/>
<dbReference type="Gene3D" id="2.40.70.10">
    <property type="entry name" value="Acid Proteases"/>
    <property type="match status" value="1"/>
</dbReference>
<feature type="region of interest" description="Disordered" evidence="1">
    <location>
        <begin position="390"/>
        <end position="409"/>
    </location>
</feature>
<dbReference type="EMBL" id="JBFDAA010000008">
    <property type="protein sequence ID" value="KAL1130327.1"/>
    <property type="molecule type" value="Genomic_DNA"/>
</dbReference>
<evidence type="ECO:0008006" key="4">
    <source>
        <dbReference type="Google" id="ProtNLM"/>
    </source>
</evidence>
<dbReference type="SUPFAM" id="SSF50630">
    <property type="entry name" value="Acid proteases"/>
    <property type="match status" value="1"/>
</dbReference>
<sequence>MQEILSIRADSADDEQFASAADKIAEVNDCSTSPQAAQPSSSLMPVTPATENVTIPESDPGFVSARTSISTLEEFEEIPRGICVLQDYEDRQELKDKEELEPVHPTTPSQIRLFLSLFMCVSEWDIISVGTGRNKAKGITRTISGVPTAQRNKRLQKGGHIEKSRGDCTEGLKANKTVGYKNLDLLTNLLTRRRTRSVNTSVKYSAQINTDSPAAVLVEVRSRCTEMITSVHIQGNGKQTQAADNAESVAHNHQCRLFLRDLNSGTNFLVDTGAFISALLKKFQITTQSGTALYAANGTKINTYGTITALVDFGLRRPFRWTYILADIQHPIIGAEFLINFGLFVDLRRARLIDEETGLATHGKSVHVASPTIHTIPGHGPYDHILREFPQSPGHRDSNEITERLSQPD</sequence>
<dbReference type="Proteomes" id="UP001558652">
    <property type="component" value="Unassembled WGS sequence"/>
</dbReference>
<protein>
    <recommendedName>
        <fullName evidence="4">Peptidase A2 domain-containing protein</fullName>
    </recommendedName>
</protein>
<accession>A0ABD0YUT5</accession>
<comment type="caution">
    <text evidence="2">The sequence shown here is derived from an EMBL/GenBank/DDBJ whole genome shotgun (WGS) entry which is preliminary data.</text>
</comment>
<evidence type="ECO:0000313" key="3">
    <source>
        <dbReference type="Proteomes" id="UP001558652"/>
    </source>
</evidence>
<evidence type="ECO:0000256" key="1">
    <source>
        <dbReference type="SAM" id="MobiDB-lite"/>
    </source>
</evidence>
<reference evidence="2 3" key="1">
    <citation type="submission" date="2024-07" db="EMBL/GenBank/DDBJ databases">
        <title>Chromosome-level genome assembly of the water stick insect Ranatra chinensis (Heteroptera: Nepidae).</title>
        <authorList>
            <person name="Liu X."/>
        </authorList>
    </citation>
    <scope>NUCLEOTIDE SEQUENCE [LARGE SCALE GENOMIC DNA]</scope>
    <source>
        <strain evidence="2">Cailab_2021Rc</strain>
        <tissue evidence="2">Muscle</tissue>
    </source>
</reference>